<dbReference type="InterPro" id="IPR024370">
    <property type="entry name" value="PBP_domain"/>
</dbReference>
<accession>A0A4U0GR03</accession>
<protein>
    <submittedName>
        <fullName evidence="4">Phosphate ABC transporter</fullName>
    </submittedName>
</protein>
<evidence type="ECO:0000313" key="4">
    <source>
        <dbReference type="EMBL" id="TJY61313.1"/>
    </source>
</evidence>
<feature type="signal peptide" evidence="2">
    <location>
        <begin position="1"/>
        <end position="23"/>
    </location>
</feature>
<dbReference type="RefSeq" id="WP_136822950.1">
    <property type="nucleotide sequence ID" value="NZ_BMJX01000010.1"/>
</dbReference>
<dbReference type="Proteomes" id="UP000309872">
    <property type="component" value="Unassembled WGS sequence"/>
</dbReference>
<dbReference type="AlphaFoldDB" id="A0A4U0GR03"/>
<dbReference type="OrthoDB" id="1450880at2"/>
<dbReference type="PANTHER" id="PTHR30570">
    <property type="entry name" value="PERIPLASMIC PHOSPHATE BINDING COMPONENT OF PHOSPHATE ABC TRANSPORTER"/>
    <property type="match status" value="1"/>
</dbReference>
<comment type="caution">
    <text evidence="4">The sequence shown here is derived from an EMBL/GenBank/DDBJ whole genome shotgun (WGS) entry which is preliminary data.</text>
</comment>
<dbReference type="Gene3D" id="3.40.190.10">
    <property type="entry name" value="Periplasmic binding protein-like II"/>
    <property type="match status" value="2"/>
</dbReference>
<dbReference type="EMBL" id="SUKA01000010">
    <property type="protein sequence ID" value="TJY61313.1"/>
    <property type="molecule type" value="Genomic_DNA"/>
</dbReference>
<evidence type="ECO:0000256" key="2">
    <source>
        <dbReference type="SAM" id="SignalP"/>
    </source>
</evidence>
<feature type="domain" description="PBP" evidence="3">
    <location>
        <begin position="39"/>
        <end position="279"/>
    </location>
</feature>
<dbReference type="SUPFAM" id="SSF53850">
    <property type="entry name" value="Periplasmic binding protein-like II"/>
    <property type="match status" value="1"/>
</dbReference>
<proteinExistence type="predicted"/>
<reference evidence="4 5" key="1">
    <citation type="submission" date="2019-04" db="EMBL/GenBank/DDBJ databases">
        <title>Sphingobacterium olei sp. nov., isolated from oil-contaminated soil.</title>
        <authorList>
            <person name="Liu B."/>
        </authorList>
    </citation>
    <scope>NUCLEOTIDE SEQUENCE [LARGE SCALE GENOMIC DNA]</scope>
    <source>
        <strain evidence="4 5">Y3L14</strain>
    </source>
</reference>
<dbReference type="Pfam" id="PF12849">
    <property type="entry name" value="PBP_like_2"/>
    <property type="match status" value="1"/>
</dbReference>
<dbReference type="PROSITE" id="PS51257">
    <property type="entry name" value="PROKAR_LIPOPROTEIN"/>
    <property type="match status" value="1"/>
</dbReference>
<evidence type="ECO:0000259" key="3">
    <source>
        <dbReference type="Pfam" id="PF12849"/>
    </source>
</evidence>
<evidence type="ECO:0000313" key="5">
    <source>
        <dbReference type="Proteomes" id="UP000309872"/>
    </source>
</evidence>
<organism evidence="4 5">
    <name type="scientific">Sphingobacterium alkalisoli</name>
    <dbReference type="NCBI Taxonomy" id="1874115"/>
    <lineage>
        <taxon>Bacteria</taxon>
        <taxon>Pseudomonadati</taxon>
        <taxon>Bacteroidota</taxon>
        <taxon>Sphingobacteriia</taxon>
        <taxon>Sphingobacteriales</taxon>
        <taxon>Sphingobacteriaceae</taxon>
        <taxon>Sphingobacterium</taxon>
    </lineage>
</organism>
<feature type="chain" id="PRO_5020355841" evidence="2">
    <location>
        <begin position="24"/>
        <end position="307"/>
    </location>
</feature>
<gene>
    <name evidence="4" type="ORF">FAZ19_22095</name>
</gene>
<dbReference type="InterPro" id="IPR050811">
    <property type="entry name" value="Phosphate_ABC_transporter"/>
</dbReference>
<evidence type="ECO:0000256" key="1">
    <source>
        <dbReference type="ARBA" id="ARBA00022729"/>
    </source>
</evidence>
<name>A0A4U0GR03_9SPHI</name>
<keyword evidence="1 2" id="KW-0732">Signal</keyword>
<dbReference type="PANTHER" id="PTHR30570:SF1">
    <property type="entry name" value="PHOSPHATE-BINDING PROTEIN PSTS"/>
    <property type="match status" value="1"/>
</dbReference>
<keyword evidence="5" id="KW-1185">Reference proteome</keyword>
<sequence length="307" mass="34018">MKVVNWTYAVMFLSFSLAGCGNSANQESQAKEDSEDVLKGSLQVGVDETILPLFLENKDVFESSYYNATIVPHPAAEVRAINALIKGETNFAVLTRKLTPEESKSFEQRSIKPFIYPIAYDGIVLVTNNASIDTSFTVVDVMALLKGDKAKNTKLVFDNVNSSVLRYFKHLGAIEKIASNNVEALTSSEEVLQEVADNVDKIGAISFNQYLYLKSSFKEIDKIRILSVLNDEGGKHRYVKPSQATLSTDEYPLKRAIFVLNYQPNFGLGVGFSAFLTGDRGQRIVLKSGLLPATMPGREIIIRDRIN</sequence>